<comment type="caution">
    <text evidence="1">The sequence shown here is derived from an EMBL/GenBank/DDBJ whole genome shotgun (WGS) entry which is preliminary data.</text>
</comment>
<evidence type="ECO:0000313" key="2">
    <source>
        <dbReference type="Proteomes" id="UP000193710"/>
    </source>
</evidence>
<accession>A0ABX3WCL3</accession>
<name>A0ABX3WCL3_9MYCO</name>
<keyword evidence="2" id="KW-1185">Reference proteome</keyword>
<proteinExistence type="predicted"/>
<reference evidence="1 2" key="1">
    <citation type="submission" date="2016-01" db="EMBL/GenBank/DDBJ databases">
        <title>The new phylogeny of the genus Mycobacterium.</title>
        <authorList>
            <person name="Tarcisio F."/>
            <person name="Conor M."/>
            <person name="Antonella G."/>
            <person name="Elisabetta G."/>
            <person name="Giulia F.S."/>
            <person name="Sara T."/>
            <person name="Anna F."/>
            <person name="Clotilde B."/>
            <person name="Roberto B."/>
            <person name="Veronica D.S."/>
            <person name="Fabio R."/>
            <person name="Monica P."/>
            <person name="Olivier J."/>
            <person name="Enrico T."/>
            <person name="Nicola S."/>
        </authorList>
    </citation>
    <scope>NUCLEOTIDE SEQUENCE [LARGE SCALE GENOMIC DNA]</scope>
    <source>
        <strain evidence="1 2">DSM 44626</strain>
    </source>
</reference>
<protein>
    <submittedName>
        <fullName evidence="1">Uncharacterized protein</fullName>
    </submittedName>
</protein>
<sequence length="75" mass="8052">MIDPDSLDLRQQLAGWPPGVLPRRQTQPFGGYGCFSDGIRIPNLVIVFAVVSHLAAPAAFGKTSRGVVLLPPGRR</sequence>
<dbReference type="Proteomes" id="UP000193710">
    <property type="component" value="Unassembled WGS sequence"/>
</dbReference>
<evidence type="ECO:0000313" key="1">
    <source>
        <dbReference type="EMBL" id="ORX07743.1"/>
    </source>
</evidence>
<organism evidence="1 2">
    <name type="scientific">Mycobacterium triplex</name>
    <dbReference type="NCBI Taxonomy" id="47839"/>
    <lineage>
        <taxon>Bacteria</taxon>
        <taxon>Bacillati</taxon>
        <taxon>Actinomycetota</taxon>
        <taxon>Actinomycetes</taxon>
        <taxon>Mycobacteriales</taxon>
        <taxon>Mycobacteriaceae</taxon>
        <taxon>Mycobacterium</taxon>
        <taxon>Mycobacterium simiae complex</taxon>
    </lineage>
</organism>
<dbReference type="EMBL" id="LQPY01000004">
    <property type="protein sequence ID" value="ORX07743.1"/>
    <property type="molecule type" value="Genomic_DNA"/>
</dbReference>
<gene>
    <name evidence="1" type="ORF">AWC29_06250</name>
</gene>